<proteinExistence type="predicted"/>
<evidence type="ECO:0000313" key="2">
    <source>
        <dbReference type="Proteomes" id="UP000005707"/>
    </source>
</evidence>
<dbReference type="Proteomes" id="UP000005707">
    <property type="component" value="Unassembled WGS sequence"/>
</dbReference>
<sequence length="57" mass="6745">MRGYNYYFEGYIERLFIQNLSTTLILYNRIVTISIYLLFADGVNSCVSLKDIYSFTK</sequence>
<gene>
    <name evidence="1" type="ORF">HLPCO_002816</name>
</gene>
<reference evidence="1 2" key="2">
    <citation type="journal article" date="2013" name="PLoS ONE">
        <title>INDIGO - INtegrated Data Warehouse of MIcrobial GenOmes with Examples from the Red Sea Extremophiles.</title>
        <authorList>
            <person name="Alam I."/>
            <person name="Antunes A."/>
            <person name="Kamau A.A."/>
            <person name="Ba Alawi W."/>
            <person name="Kalkatawi M."/>
            <person name="Stingl U."/>
            <person name="Bajic V.B."/>
        </authorList>
    </citation>
    <scope>NUCLEOTIDE SEQUENCE [LARGE SCALE GENOMIC DNA]</scope>
    <source>
        <strain evidence="1 2">SSD-17B</strain>
    </source>
</reference>
<keyword evidence="2" id="KW-1185">Reference proteome</keyword>
<accession>U2E8D4</accession>
<dbReference type="AlphaFoldDB" id="U2E8D4"/>
<dbReference type="EMBL" id="AFNU02000015">
    <property type="protein sequence ID" value="ERJ11151.1"/>
    <property type="molecule type" value="Genomic_DNA"/>
</dbReference>
<evidence type="ECO:0000313" key="1">
    <source>
        <dbReference type="EMBL" id="ERJ11151.1"/>
    </source>
</evidence>
<comment type="caution">
    <text evidence="1">The sequence shown here is derived from an EMBL/GenBank/DDBJ whole genome shotgun (WGS) entry which is preliminary data.</text>
</comment>
<protein>
    <submittedName>
        <fullName evidence="1">Uncharacterized protein</fullName>
    </submittedName>
</protein>
<organism evidence="1 2">
    <name type="scientific">Haloplasma contractile SSD-17B</name>
    <dbReference type="NCBI Taxonomy" id="1033810"/>
    <lineage>
        <taxon>Bacteria</taxon>
        <taxon>Bacillati</taxon>
        <taxon>Mycoplasmatota</taxon>
        <taxon>Mollicutes</taxon>
        <taxon>Haloplasmatales</taxon>
        <taxon>Haloplasmataceae</taxon>
        <taxon>Haloplasma</taxon>
    </lineage>
</organism>
<reference evidence="1 2" key="1">
    <citation type="journal article" date="2011" name="J. Bacteriol.">
        <title>Genome sequence of Haloplasma contractile, an unusual contractile bacterium from a deep-sea anoxic brine lake.</title>
        <authorList>
            <person name="Antunes A."/>
            <person name="Alam I."/>
            <person name="El Dorry H."/>
            <person name="Siam R."/>
            <person name="Robertson A."/>
            <person name="Bajic V.B."/>
            <person name="Stingl U."/>
        </authorList>
    </citation>
    <scope>NUCLEOTIDE SEQUENCE [LARGE SCALE GENOMIC DNA]</scope>
    <source>
        <strain evidence="1 2">SSD-17B</strain>
    </source>
</reference>
<name>U2E8D4_9MOLU</name>
<dbReference type="InParanoid" id="U2E8D4"/>